<dbReference type="NCBIfam" id="NF007113">
    <property type="entry name" value="PRK09562.1"/>
    <property type="match status" value="1"/>
</dbReference>
<comment type="caution">
    <text evidence="3">The sequence shown here is derived from an EMBL/GenBank/DDBJ whole genome shotgun (WGS) entry which is preliminary data.</text>
</comment>
<dbReference type="GeneID" id="301140547"/>
<dbReference type="Pfam" id="PF03819">
    <property type="entry name" value="MazG"/>
    <property type="match status" value="1"/>
</dbReference>
<dbReference type="InterPro" id="IPR048011">
    <property type="entry name" value="NTP-PPase_MazG-like_C"/>
</dbReference>
<sequence>MAKKITVIGLGAGDINQLPLGIYRLITTAEHLFLRTAEHPVFNELSSEITSYTSFDEVYMKNNGFEAVYTEIVNRLYEEALTKDIIYAVPGHPLVAEQTVQLLLNEGREKGFEIEIVGGQSFLDATFGALEIDPIEGFQLLDALTLSSESLQLNGHIVITQVYDQFVASDVKLTLMEQLPDEYEVTVVTAAGSKEQKLTKVPLYELDRVTSVNNLTSVYIPPVSDQSLLHHQFASFRHVIAELRGPNGCPWDQKQTHESLKKYLIEECYELIDAIDKEDFDNMIEELGDVLLQVVLHAQIGEDEGIFSMEDVIRSVTEKMIRRHPHVFGEISVENTEEVLINWEKIKEEEGKLAEHQSLLDSVSKALPALSRAYQLQKKAAKVGFDWPNVDEAWVKVEEELNELKMEIGNNNEQFILKEFGDLLFAIVNIGRFYKIEPEEALLSTNLKFYERFMFIEERAREINKSLTEMTLDEMDKYWDEAKKGEK</sequence>
<dbReference type="GO" id="GO:0047429">
    <property type="term" value="F:nucleoside triphosphate diphosphatase activity"/>
    <property type="evidence" value="ECO:0007669"/>
    <property type="project" value="UniProtKB-EC"/>
</dbReference>
<dbReference type="NCBIfam" id="TIGR00444">
    <property type="entry name" value="mazG"/>
    <property type="match status" value="1"/>
</dbReference>
<dbReference type="Gene3D" id="1.10.287.1080">
    <property type="entry name" value="MazG-like"/>
    <property type="match status" value="2"/>
</dbReference>
<dbReference type="SUPFAM" id="SSF101386">
    <property type="entry name" value="all-alpha NTP pyrophosphatases"/>
    <property type="match status" value="2"/>
</dbReference>
<evidence type="ECO:0000259" key="1">
    <source>
        <dbReference type="Pfam" id="PF00590"/>
    </source>
</evidence>
<dbReference type="Proteomes" id="UP001342826">
    <property type="component" value="Unassembled WGS sequence"/>
</dbReference>
<dbReference type="RefSeq" id="WP_066227632.1">
    <property type="nucleotide sequence ID" value="NZ_JARTFQ010000014.1"/>
</dbReference>
<dbReference type="InterPro" id="IPR014777">
    <property type="entry name" value="4pyrrole_Mease_sub1"/>
</dbReference>
<protein>
    <submittedName>
        <fullName evidence="3">Nucleoside triphosphate pyrophosphohydrolase</fullName>
        <ecNumber evidence="3">3.6.1.9</ecNumber>
    </submittedName>
</protein>
<evidence type="ECO:0000313" key="4">
    <source>
        <dbReference type="Proteomes" id="UP001342826"/>
    </source>
</evidence>
<dbReference type="InterPro" id="IPR004518">
    <property type="entry name" value="MazG-like_dom"/>
</dbReference>
<dbReference type="InterPro" id="IPR011551">
    <property type="entry name" value="NTP_PyrPHydrolase_MazG"/>
</dbReference>
<dbReference type="CDD" id="cd11723">
    <property type="entry name" value="YabN_N_like"/>
    <property type="match status" value="1"/>
</dbReference>
<reference evidence="3 4" key="1">
    <citation type="submission" date="2023-03" db="EMBL/GenBank/DDBJ databases">
        <title>Bacillus Genome Sequencing.</title>
        <authorList>
            <person name="Dunlap C."/>
        </authorList>
    </citation>
    <scope>NUCLEOTIDE SEQUENCE [LARGE SCALE GENOMIC DNA]</scope>
    <source>
        <strain evidence="3 4">NRS-1717</strain>
    </source>
</reference>
<dbReference type="PANTHER" id="PTHR30522">
    <property type="entry name" value="NUCLEOSIDE TRIPHOSPHATE PYROPHOSPHOHYDROLASE"/>
    <property type="match status" value="1"/>
</dbReference>
<organism evidence="3 4">
    <name type="scientific">Metabacillus fastidiosus</name>
    <dbReference type="NCBI Taxonomy" id="1458"/>
    <lineage>
        <taxon>Bacteria</taxon>
        <taxon>Bacillati</taxon>
        <taxon>Bacillota</taxon>
        <taxon>Bacilli</taxon>
        <taxon>Bacillales</taxon>
        <taxon>Bacillaceae</taxon>
        <taxon>Metabacillus</taxon>
    </lineage>
</organism>
<feature type="domain" description="Tetrapyrrole methylase" evidence="1">
    <location>
        <begin position="4"/>
        <end position="207"/>
    </location>
</feature>
<gene>
    <name evidence="3" type="primary">mazG</name>
    <name evidence="3" type="ORF">P9271_23035</name>
</gene>
<keyword evidence="4" id="KW-1185">Reference proteome</keyword>
<accession>A0ABU6P482</accession>
<evidence type="ECO:0000313" key="3">
    <source>
        <dbReference type="EMBL" id="MED4404160.1"/>
    </source>
</evidence>
<keyword evidence="3" id="KW-0378">Hydrolase</keyword>
<name>A0ABU6P482_9BACI</name>
<dbReference type="EMBL" id="JARTFS010000026">
    <property type="protein sequence ID" value="MED4404160.1"/>
    <property type="molecule type" value="Genomic_DNA"/>
</dbReference>
<dbReference type="Gene3D" id="3.40.1010.10">
    <property type="entry name" value="Cobalt-precorrin-4 Transmethylase, Domain 1"/>
    <property type="match status" value="1"/>
</dbReference>
<dbReference type="CDD" id="cd11528">
    <property type="entry name" value="NTP-PPase_MazG_Nterm"/>
    <property type="match status" value="1"/>
</dbReference>
<feature type="domain" description="NTP pyrophosphohydrolase MazG-like" evidence="2">
    <location>
        <begin position="255"/>
        <end position="328"/>
    </location>
</feature>
<dbReference type="Pfam" id="PF00590">
    <property type="entry name" value="TP_methylase"/>
    <property type="match status" value="1"/>
</dbReference>
<dbReference type="PIRSF" id="PIRSF002845">
    <property type="entry name" value="Ttrprl_mtas_MazG"/>
    <property type="match status" value="1"/>
</dbReference>
<dbReference type="InterPro" id="IPR024180">
    <property type="entry name" value="Tetrapyrrole_Mease/MazG_pred"/>
</dbReference>
<proteinExistence type="predicted"/>
<dbReference type="InterPro" id="IPR035013">
    <property type="entry name" value="YabN_N"/>
</dbReference>
<dbReference type="InterPro" id="IPR035996">
    <property type="entry name" value="4pyrrol_Methylase_sf"/>
</dbReference>
<evidence type="ECO:0000259" key="2">
    <source>
        <dbReference type="Pfam" id="PF03819"/>
    </source>
</evidence>
<dbReference type="InterPro" id="IPR048015">
    <property type="entry name" value="NTP-PPase_MazG-like_N"/>
</dbReference>
<dbReference type="InterPro" id="IPR000878">
    <property type="entry name" value="4pyrrol_Mease"/>
</dbReference>
<dbReference type="EC" id="3.6.1.9" evidence="3"/>
<dbReference type="PANTHER" id="PTHR30522:SF0">
    <property type="entry name" value="NUCLEOSIDE TRIPHOSPHATE PYROPHOSPHOHYDROLASE"/>
    <property type="match status" value="1"/>
</dbReference>
<dbReference type="SUPFAM" id="SSF53790">
    <property type="entry name" value="Tetrapyrrole methylase"/>
    <property type="match status" value="1"/>
</dbReference>
<dbReference type="CDD" id="cd11529">
    <property type="entry name" value="NTP-PPase_MazG_Cterm"/>
    <property type="match status" value="1"/>
</dbReference>